<dbReference type="eggNOG" id="ENOG5032TAA">
    <property type="taxonomic scope" value="Bacteria"/>
</dbReference>
<sequence>MSHATHERVASPRREESPGKVGSPATLHRVTLTLARCPAHPDGSAGRGYEFVAPLGPDGRLDVPLWREARDLCRVRRFWTGEPDRHGRLVHRAGGEGGATWLIDYEDWTDEDDEPGYRLGTHAFVLGEYVSIRDAGDEAYHTFMVAHVGEPMPGGPACRG</sequence>
<dbReference type="Proteomes" id="UP000006589">
    <property type="component" value="Chromosome"/>
</dbReference>
<feature type="compositionally biased region" description="Basic and acidic residues" evidence="1">
    <location>
        <begin position="1"/>
        <end position="18"/>
    </location>
</feature>
<name>B1M143_METRJ</name>
<gene>
    <name evidence="2" type="ordered locus">Mrad2831_2607</name>
</gene>
<dbReference type="AlphaFoldDB" id="B1M143"/>
<protein>
    <submittedName>
        <fullName evidence="2">Uncharacterized protein</fullName>
    </submittedName>
</protein>
<evidence type="ECO:0000313" key="2">
    <source>
        <dbReference type="EMBL" id="ACB24593.1"/>
    </source>
</evidence>
<feature type="region of interest" description="Disordered" evidence="1">
    <location>
        <begin position="1"/>
        <end position="24"/>
    </location>
</feature>
<dbReference type="STRING" id="426355.Mrad2831_2607"/>
<reference evidence="2 3" key="1">
    <citation type="submission" date="2008-03" db="EMBL/GenBank/DDBJ databases">
        <title>Complete sequence of chromosome of Methylobacterium radiotolerans JCM 2831.</title>
        <authorList>
            <consortium name="US DOE Joint Genome Institute"/>
            <person name="Copeland A."/>
            <person name="Lucas S."/>
            <person name="Lapidus A."/>
            <person name="Glavina del Rio T."/>
            <person name="Dalin E."/>
            <person name="Tice H."/>
            <person name="Bruce D."/>
            <person name="Goodwin L."/>
            <person name="Pitluck S."/>
            <person name="Kiss H."/>
            <person name="Brettin T."/>
            <person name="Detter J.C."/>
            <person name="Han C."/>
            <person name="Kuske C.R."/>
            <person name="Schmutz J."/>
            <person name="Larimer F."/>
            <person name="Land M."/>
            <person name="Hauser L."/>
            <person name="Kyrpides N."/>
            <person name="Mikhailova N."/>
            <person name="Marx C.J."/>
            <person name="Richardson P."/>
        </authorList>
    </citation>
    <scope>NUCLEOTIDE SEQUENCE [LARGE SCALE GENOMIC DNA]</scope>
    <source>
        <strain evidence="3">ATCC 27329 / DSM 1819 / JCM 2831 / NBRC 15690 / NCIMB 10815 / 0-1</strain>
    </source>
</reference>
<dbReference type="GeneID" id="6138649"/>
<dbReference type="HOGENOM" id="CLU_132607_0_0_5"/>
<dbReference type="KEGG" id="mrd:Mrad2831_2607"/>
<dbReference type="EMBL" id="CP001001">
    <property type="protein sequence ID" value="ACB24593.1"/>
    <property type="molecule type" value="Genomic_DNA"/>
</dbReference>
<evidence type="ECO:0000313" key="3">
    <source>
        <dbReference type="Proteomes" id="UP000006589"/>
    </source>
</evidence>
<accession>B1M143</accession>
<organism evidence="2 3">
    <name type="scientific">Methylobacterium radiotolerans (strain ATCC 27329 / DSM 1819 / JCM 2831 / NBRC 15690 / NCIMB 10815 / 0-1)</name>
    <dbReference type="NCBI Taxonomy" id="426355"/>
    <lineage>
        <taxon>Bacteria</taxon>
        <taxon>Pseudomonadati</taxon>
        <taxon>Pseudomonadota</taxon>
        <taxon>Alphaproteobacteria</taxon>
        <taxon>Hyphomicrobiales</taxon>
        <taxon>Methylobacteriaceae</taxon>
        <taxon>Methylobacterium</taxon>
    </lineage>
</organism>
<dbReference type="RefSeq" id="WP_012319564.1">
    <property type="nucleotide sequence ID" value="NC_010505.1"/>
</dbReference>
<evidence type="ECO:0000256" key="1">
    <source>
        <dbReference type="SAM" id="MobiDB-lite"/>
    </source>
</evidence>
<proteinExistence type="predicted"/>